<comment type="caution">
    <text evidence="2">The sequence shown here is derived from an EMBL/GenBank/DDBJ whole genome shotgun (WGS) entry which is preliminary data.</text>
</comment>
<keyword evidence="2" id="KW-0808">Transferase</keyword>
<evidence type="ECO:0000313" key="2">
    <source>
        <dbReference type="EMBL" id="MBB2924152.1"/>
    </source>
</evidence>
<dbReference type="Pfam" id="PF13302">
    <property type="entry name" value="Acetyltransf_3"/>
    <property type="match status" value="1"/>
</dbReference>
<dbReference type="Gene3D" id="3.40.630.30">
    <property type="match status" value="1"/>
</dbReference>
<evidence type="ECO:0000259" key="1">
    <source>
        <dbReference type="PROSITE" id="PS51186"/>
    </source>
</evidence>
<feature type="domain" description="N-acetyltransferase" evidence="1">
    <location>
        <begin position="1"/>
        <end position="153"/>
    </location>
</feature>
<dbReference type="PROSITE" id="PS51186">
    <property type="entry name" value="GNAT"/>
    <property type="match status" value="1"/>
</dbReference>
<dbReference type="Proteomes" id="UP000518206">
    <property type="component" value="Unassembled WGS sequence"/>
</dbReference>
<reference evidence="2 3" key="1">
    <citation type="submission" date="2020-08" db="EMBL/GenBank/DDBJ databases">
        <title>The Agave Microbiome: Exploring the role of microbial communities in plant adaptations to desert environments.</title>
        <authorList>
            <person name="Partida-Martinez L.P."/>
        </authorList>
    </citation>
    <scope>NUCLEOTIDE SEQUENCE [LARGE SCALE GENOMIC DNA]</scope>
    <source>
        <strain evidence="2 3">RAS26</strain>
    </source>
</reference>
<dbReference type="SUPFAM" id="SSF55729">
    <property type="entry name" value="Acyl-CoA N-acyltransferases (Nat)"/>
    <property type="match status" value="1"/>
</dbReference>
<accession>A0A7W4UHB1</accession>
<dbReference type="EMBL" id="JACHVX010000004">
    <property type="protein sequence ID" value="MBB2924152.1"/>
    <property type="molecule type" value="Genomic_DNA"/>
</dbReference>
<dbReference type="RefSeq" id="WP_183296932.1">
    <property type="nucleotide sequence ID" value="NZ_JACHVX010000004.1"/>
</dbReference>
<reference evidence="2 3" key="2">
    <citation type="submission" date="2020-08" db="EMBL/GenBank/DDBJ databases">
        <authorList>
            <person name="Partida-Martinez L."/>
            <person name="Huntemann M."/>
            <person name="Clum A."/>
            <person name="Wang J."/>
            <person name="Palaniappan K."/>
            <person name="Ritter S."/>
            <person name="Chen I.-M."/>
            <person name="Stamatis D."/>
            <person name="Reddy T."/>
            <person name="O'Malley R."/>
            <person name="Daum C."/>
            <person name="Shapiro N."/>
            <person name="Ivanova N."/>
            <person name="Kyrpides N."/>
            <person name="Woyke T."/>
        </authorList>
    </citation>
    <scope>NUCLEOTIDE SEQUENCE [LARGE SCALE GENOMIC DNA]</scope>
    <source>
        <strain evidence="2 3">RAS26</strain>
    </source>
</reference>
<name>A0A7W4UHB1_9CELL</name>
<dbReference type="CDD" id="cd04301">
    <property type="entry name" value="NAT_SF"/>
    <property type="match status" value="1"/>
</dbReference>
<evidence type="ECO:0000313" key="3">
    <source>
        <dbReference type="Proteomes" id="UP000518206"/>
    </source>
</evidence>
<protein>
    <submittedName>
        <fullName evidence="2">RimJ/RimL family protein N-acetyltransferase</fullName>
    </submittedName>
</protein>
<dbReference type="InterPro" id="IPR000182">
    <property type="entry name" value="GNAT_dom"/>
</dbReference>
<gene>
    <name evidence="2" type="ORF">FHR80_003080</name>
</gene>
<sequence>MLRPATAADARLLFTWANDPATRAQSFSTGPIAWESHVAWFERVLADPARVLWLLEDDGRPVASIRFEARGGAGEPGDADAVVSVQAAPDARGRGYGRRVVAEATALYVSATARRVVAEIRPSNTASARVFEAAGYVLVDDGDPLRYATTTAPEPPVTTT</sequence>
<dbReference type="AlphaFoldDB" id="A0A7W4UHB1"/>
<proteinExistence type="predicted"/>
<dbReference type="GO" id="GO:0016747">
    <property type="term" value="F:acyltransferase activity, transferring groups other than amino-acyl groups"/>
    <property type="evidence" value="ECO:0007669"/>
    <property type="project" value="InterPro"/>
</dbReference>
<dbReference type="InterPro" id="IPR016181">
    <property type="entry name" value="Acyl_CoA_acyltransferase"/>
</dbReference>
<organism evidence="2 3">
    <name type="scientific">Cellulomonas cellasea</name>
    <dbReference type="NCBI Taxonomy" id="43670"/>
    <lineage>
        <taxon>Bacteria</taxon>
        <taxon>Bacillati</taxon>
        <taxon>Actinomycetota</taxon>
        <taxon>Actinomycetes</taxon>
        <taxon>Micrococcales</taxon>
        <taxon>Cellulomonadaceae</taxon>
        <taxon>Cellulomonas</taxon>
    </lineage>
</organism>